<organism evidence="1 3">
    <name type="scientific">Aliarcobacter trophiarum LMG 25534</name>
    <dbReference type="NCBI Taxonomy" id="1032241"/>
    <lineage>
        <taxon>Bacteria</taxon>
        <taxon>Pseudomonadati</taxon>
        <taxon>Campylobacterota</taxon>
        <taxon>Epsilonproteobacteria</taxon>
        <taxon>Campylobacterales</taxon>
        <taxon>Arcobacteraceae</taxon>
        <taxon>Aliarcobacter</taxon>
    </lineage>
</organism>
<evidence type="ECO:0000313" key="4">
    <source>
        <dbReference type="Proteomes" id="UP000289132"/>
    </source>
</evidence>
<keyword evidence="4" id="KW-1185">Reference proteome</keyword>
<protein>
    <submittedName>
        <fullName evidence="1">Uncharacterized protein</fullName>
    </submittedName>
</protein>
<accession>A0AAD0QJF6</accession>
<dbReference type="EMBL" id="CP031367">
    <property type="protein sequence ID" value="AXK48578.1"/>
    <property type="molecule type" value="Genomic_DNA"/>
</dbReference>
<proteinExistence type="predicted"/>
<name>A0AAD0QJF6_9BACT</name>
<dbReference type="EMBL" id="PDKD01000010">
    <property type="protein sequence ID" value="RXJ91088.1"/>
    <property type="molecule type" value="Genomic_DNA"/>
</dbReference>
<gene>
    <name evidence="1" type="ORF">ATR_0709</name>
    <name evidence="2" type="ORF">CRU87_06780</name>
</gene>
<evidence type="ECO:0000313" key="3">
    <source>
        <dbReference type="Proteomes" id="UP000254504"/>
    </source>
</evidence>
<reference evidence="1 3" key="2">
    <citation type="submission" date="2018-07" db="EMBL/GenBank/DDBJ databases">
        <title>Complete genome of the Arcobacter trophiarum type strain LMG 25534.</title>
        <authorList>
            <person name="Miller W.G."/>
            <person name="Yee E."/>
        </authorList>
    </citation>
    <scope>NUCLEOTIDE SEQUENCE [LARGE SCALE GENOMIC DNA]</scope>
    <source>
        <strain evidence="1 3">LMG 25534</strain>
    </source>
</reference>
<reference evidence="2 4" key="1">
    <citation type="submission" date="2017-10" db="EMBL/GenBank/DDBJ databases">
        <title>Genomics of the genus Arcobacter.</title>
        <authorList>
            <person name="Perez-Cataluna A."/>
            <person name="Figueras M.J."/>
        </authorList>
    </citation>
    <scope>NUCLEOTIDE SEQUENCE [LARGE SCALE GENOMIC DNA]</scope>
    <source>
        <strain evidence="2 4">LMG 25534</strain>
    </source>
</reference>
<dbReference type="KEGG" id="atp:ATR_0709"/>
<dbReference type="AlphaFoldDB" id="A0AAD0QJF6"/>
<evidence type="ECO:0000313" key="1">
    <source>
        <dbReference type="EMBL" id="AXK48578.1"/>
    </source>
</evidence>
<dbReference type="Proteomes" id="UP000254504">
    <property type="component" value="Chromosome"/>
</dbReference>
<dbReference type="Proteomes" id="UP000289132">
    <property type="component" value="Unassembled WGS sequence"/>
</dbReference>
<evidence type="ECO:0000313" key="2">
    <source>
        <dbReference type="EMBL" id="RXJ91088.1"/>
    </source>
</evidence>
<sequence>MQKVFQVKNICPFFLLKLSKDEFYNFLDEEYKRIFGIEINIIDIKLDFIKDGLKIKIYKYS</sequence>
<dbReference type="RefSeq" id="WP_115428108.1">
    <property type="nucleotide sequence ID" value="NZ_CP031367.1"/>
</dbReference>